<organism evidence="2 3">
    <name type="scientific">Didymella heteroderae</name>
    <dbReference type="NCBI Taxonomy" id="1769908"/>
    <lineage>
        <taxon>Eukaryota</taxon>
        <taxon>Fungi</taxon>
        <taxon>Dikarya</taxon>
        <taxon>Ascomycota</taxon>
        <taxon>Pezizomycotina</taxon>
        <taxon>Dothideomycetes</taxon>
        <taxon>Pleosporomycetidae</taxon>
        <taxon>Pleosporales</taxon>
        <taxon>Pleosporineae</taxon>
        <taxon>Didymellaceae</taxon>
        <taxon>Didymella</taxon>
    </lineage>
</organism>
<dbReference type="Proteomes" id="UP000758155">
    <property type="component" value="Unassembled WGS sequence"/>
</dbReference>
<keyword evidence="3" id="KW-1185">Reference proteome</keyword>
<feature type="compositionally biased region" description="Acidic residues" evidence="1">
    <location>
        <begin position="600"/>
        <end position="611"/>
    </location>
</feature>
<accession>A0A9P5C117</accession>
<name>A0A9P5C117_9PLEO</name>
<feature type="compositionally biased region" description="Basic and acidic residues" evidence="1">
    <location>
        <begin position="173"/>
        <end position="184"/>
    </location>
</feature>
<evidence type="ECO:0000313" key="2">
    <source>
        <dbReference type="EMBL" id="KAF3040286.1"/>
    </source>
</evidence>
<feature type="compositionally biased region" description="Polar residues" evidence="1">
    <location>
        <begin position="185"/>
        <end position="202"/>
    </location>
</feature>
<comment type="caution">
    <text evidence="2">The sequence shown here is derived from an EMBL/GenBank/DDBJ whole genome shotgun (WGS) entry which is preliminary data.</text>
</comment>
<feature type="region of interest" description="Disordered" evidence="1">
    <location>
        <begin position="227"/>
        <end position="467"/>
    </location>
</feature>
<dbReference type="OrthoDB" id="5425130at2759"/>
<feature type="compositionally biased region" description="Polar residues" evidence="1">
    <location>
        <begin position="396"/>
        <end position="405"/>
    </location>
</feature>
<feature type="compositionally biased region" description="Low complexity" evidence="1">
    <location>
        <begin position="444"/>
        <end position="467"/>
    </location>
</feature>
<feature type="compositionally biased region" description="Low complexity" evidence="1">
    <location>
        <begin position="82"/>
        <end position="93"/>
    </location>
</feature>
<feature type="compositionally biased region" description="Basic and acidic residues" evidence="1">
    <location>
        <begin position="379"/>
        <end position="395"/>
    </location>
</feature>
<evidence type="ECO:0000256" key="1">
    <source>
        <dbReference type="SAM" id="MobiDB-lite"/>
    </source>
</evidence>
<dbReference type="AlphaFoldDB" id="A0A9P5C117"/>
<feature type="compositionally biased region" description="Basic and acidic residues" evidence="1">
    <location>
        <begin position="612"/>
        <end position="633"/>
    </location>
</feature>
<protein>
    <submittedName>
        <fullName evidence="2">Uncharacterized protein</fullName>
    </submittedName>
</protein>
<feature type="region of interest" description="Disordered" evidence="1">
    <location>
        <begin position="600"/>
        <end position="633"/>
    </location>
</feature>
<evidence type="ECO:0000313" key="3">
    <source>
        <dbReference type="Proteomes" id="UP000758155"/>
    </source>
</evidence>
<feature type="region of interest" description="Disordered" evidence="1">
    <location>
        <begin position="34"/>
        <end position="62"/>
    </location>
</feature>
<feature type="compositionally biased region" description="Polar residues" evidence="1">
    <location>
        <begin position="421"/>
        <end position="435"/>
    </location>
</feature>
<sequence length="633" mass="68820">MAEPVAQQRAALATPLSRQDVVSELLDDYTYDAEDVSPKSSLSPSFKELPPPPRTDSFRDPKAEAIQRMNAKFQLRVEDDSSSISSNGSRNGSVDQTPRARITSRSLSRSGTPPALQLFVSNGATAHIPSTPAGYPPVQILASNFPDSKELPPPPPERSIKRKELQAVPMGHEPSKSELERNDSFHSQNGDKPSGTSPSEPNVTAPVVTRKAIPGSGVKKFVSLLELNNGPRGGKPAPAPTSAPRKEVASKIPVQKDMPANNQLPPTPPEEASAPSPPRKALVGAGLPSNPRTKQPISPLHTRGKSSTGFNILKAQRPAPPVPTMKREVTTPEPTPSPTLKPEVRMDNEISPMKPLPSPSENRRPFSYEGPTEQGSPKQKPEHRFGQEVEQKAEQNIEQGLQANVQDEETSTLHPDASIPTPASQTSFPLRTTSVDPPEPSPSLRPSSAPAPQSIFRTTHPSLSTSTLPTNLDDISESIPQPEEDFIPLTQAPIPLPITLIPCITPSQLSCYTSHATNVWSNNIFQPMGCQICHSNENDRKFSCTWCQLRICRACSEELRMIPGRDLGRLLETREEGSTKVSENKSGEGRFTMVVEDVDLEAELDEEDEGEERGRGMAKIDSKERNGGITPRE</sequence>
<reference evidence="2" key="1">
    <citation type="submission" date="2019-04" db="EMBL/GenBank/DDBJ databases">
        <title>Sequencing of skin fungus with MAO and IRED activity.</title>
        <authorList>
            <person name="Marsaioli A.J."/>
            <person name="Bonatto J.M.C."/>
            <person name="Reis Junior O."/>
        </authorList>
    </citation>
    <scope>NUCLEOTIDE SEQUENCE</scope>
    <source>
        <strain evidence="2">28M1</strain>
    </source>
</reference>
<dbReference type="EMBL" id="SWKV01000026">
    <property type="protein sequence ID" value="KAF3040286.1"/>
    <property type="molecule type" value="Genomic_DNA"/>
</dbReference>
<feature type="region of interest" description="Disordered" evidence="1">
    <location>
        <begin position="76"/>
        <end position="215"/>
    </location>
</feature>
<proteinExistence type="predicted"/>
<gene>
    <name evidence="2" type="ORF">E8E12_005816</name>
</gene>